<gene>
    <name evidence="4" type="ORF">GCM10023332_09240</name>
</gene>
<keyword evidence="5" id="KW-1185">Reference proteome</keyword>
<dbReference type="PANTHER" id="PTHR11579:SF18">
    <property type="entry name" value="PROTEIN-L-ISOASPARTATE O-METHYLTRANSFERASE"/>
    <property type="match status" value="1"/>
</dbReference>
<dbReference type="SUPFAM" id="SSF53335">
    <property type="entry name" value="S-adenosyl-L-methionine-dependent methyltransferases"/>
    <property type="match status" value="1"/>
</dbReference>
<protein>
    <recommendedName>
        <fullName evidence="2">Protein-L-isoaspartate O-methyltransferase</fullName>
    </recommendedName>
    <alternativeName>
        <fullName evidence="3">Protein L-isoaspartyl methyltransferase</fullName>
    </alternativeName>
</protein>
<dbReference type="EMBL" id="BAABJY010000001">
    <property type="protein sequence ID" value="GAA4859469.1"/>
    <property type="molecule type" value="Genomic_DNA"/>
</dbReference>
<evidence type="ECO:0000313" key="4">
    <source>
        <dbReference type="EMBL" id="GAA4859469.1"/>
    </source>
</evidence>
<dbReference type="Pfam" id="PF01135">
    <property type="entry name" value="PCMT"/>
    <property type="match status" value="1"/>
</dbReference>
<evidence type="ECO:0000256" key="3">
    <source>
        <dbReference type="ARBA" id="ARBA00030757"/>
    </source>
</evidence>
<comment type="similarity">
    <text evidence="1">Belongs to the methyltransferase superfamily. L-isoaspartyl/D-aspartyl protein methyltransferase family.</text>
</comment>
<reference evidence="5" key="1">
    <citation type="journal article" date="2019" name="Int. J. Syst. Evol. Microbiol.">
        <title>The Global Catalogue of Microorganisms (GCM) 10K type strain sequencing project: providing services to taxonomists for standard genome sequencing and annotation.</title>
        <authorList>
            <consortium name="The Broad Institute Genomics Platform"/>
            <consortium name="The Broad Institute Genome Sequencing Center for Infectious Disease"/>
            <person name="Wu L."/>
            <person name="Ma J."/>
        </authorList>
    </citation>
    <scope>NUCLEOTIDE SEQUENCE [LARGE SCALE GENOMIC DNA]</scope>
    <source>
        <strain evidence="5">JCM 18392</strain>
    </source>
</reference>
<accession>A0ABP9DTM3</accession>
<dbReference type="Gene3D" id="3.40.50.150">
    <property type="entry name" value="Vaccinia Virus protein VP39"/>
    <property type="match status" value="1"/>
</dbReference>
<evidence type="ECO:0000256" key="1">
    <source>
        <dbReference type="ARBA" id="ARBA00005369"/>
    </source>
</evidence>
<proteinExistence type="inferred from homology"/>
<dbReference type="PANTHER" id="PTHR11579">
    <property type="entry name" value="PROTEIN-L-ISOASPARTATE O-METHYLTRANSFERASE"/>
    <property type="match status" value="1"/>
</dbReference>
<evidence type="ECO:0000313" key="5">
    <source>
        <dbReference type="Proteomes" id="UP001501323"/>
    </source>
</evidence>
<dbReference type="CDD" id="cd02440">
    <property type="entry name" value="AdoMet_MTases"/>
    <property type="match status" value="1"/>
</dbReference>
<dbReference type="InterPro" id="IPR000682">
    <property type="entry name" value="PCMT"/>
</dbReference>
<organism evidence="4 5">
    <name type="scientific">Luteimonas vadosa</name>
    <dbReference type="NCBI Taxonomy" id="1165507"/>
    <lineage>
        <taxon>Bacteria</taxon>
        <taxon>Pseudomonadati</taxon>
        <taxon>Pseudomonadota</taxon>
        <taxon>Gammaproteobacteria</taxon>
        <taxon>Lysobacterales</taxon>
        <taxon>Lysobacteraceae</taxon>
        <taxon>Luteimonas</taxon>
    </lineage>
</organism>
<sequence>MAGPHRQTPTMPLDYAKARETMVEQQVRPWDVLDPRVLAVLADLPRDAFVPEAHRALAYADIEIPLGHGQRMMKPVVEGRVLQALALEPGEEVLEIGTGSGFLSACLGRLARDVTSLELHADLADRARARLQAHDIGNVRVECADAMAWASDRRFDAVCVTGAVDAIPPGFLQWLRPGGRMFVVHGRAPAMQAVLARVDGGHVRTESLFETDLPYLAGAAPVPTFEF</sequence>
<evidence type="ECO:0000256" key="2">
    <source>
        <dbReference type="ARBA" id="ARBA00013346"/>
    </source>
</evidence>
<dbReference type="Proteomes" id="UP001501323">
    <property type="component" value="Unassembled WGS sequence"/>
</dbReference>
<dbReference type="InterPro" id="IPR029063">
    <property type="entry name" value="SAM-dependent_MTases_sf"/>
</dbReference>
<name>A0ABP9DTM3_9GAMM</name>
<comment type="caution">
    <text evidence="4">The sequence shown here is derived from an EMBL/GenBank/DDBJ whole genome shotgun (WGS) entry which is preliminary data.</text>
</comment>